<sequence length="73" mass="8304">MSTIIIDEKEYIEIPETEFPFGNVCRKCAFYGTACYDRDDYTCHSDSRADGIGVVFKEAANNSLHQMRSSSRL</sequence>
<dbReference type="EMBL" id="MT142332">
    <property type="protein sequence ID" value="QJA78349.1"/>
    <property type="molecule type" value="Genomic_DNA"/>
</dbReference>
<proteinExistence type="predicted"/>
<gene>
    <name evidence="2" type="ORF">MM415A01082_0015</name>
    <name evidence="1" type="ORF">TM448A04398_0002</name>
</gene>
<protein>
    <submittedName>
        <fullName evidence="1">Uncharacterized protein</fullName>
    </submittedName>
</protein>
<reference evidence="1" key="1">
    <citation type="submission" date="2020-03" db="EMBL/GenBank/DDBJ databases">
        <title>The deep terrestrial virosphere.</title>
        <authorList>
            <person name="Holmfeldt K."/>
            <person name="Nilsson E."/>
            <person name="Simone D."/>
            <person name="Lopez-Fernandez M."/>
            <person name="Wu X."/>
            <person name="de Brujin I."/>
            <person name="Lundin D."/>
            <person name="Andersson A."/>
            <person name="Bertilsson S."/>
            <person name="Dopson M."/>
        </authorList>
    </citation>
    <scope>NUCLEOTIDE SEQUENCE</scope>
    <source>
        <strain evidence="2">MM415A01082</strain>
        <strain evidence="1">TM448A04398</strain>
    </source>
</reference>
<evidence type="ECO:0000313" key="1">
    <source>
        <dbReference type="EMBL" id="QJA54122.1"/>
    </source>
</evidence>
<name>A0A6H2A329_9ZZZZ</name>
<accession>A0A6H2A329</accession>
<dbReference type="AlphaFoldDB" id="A0A6H2A329"/>
<dbReference type="EMBL" id="MT144479">
    <property type="protein sequence ID" value="QJA54122.1"/>
    <property type="molecule type" value="Genomic_DNA"/>
</dbReference>
<evidence type="ECO:0000313" key="2">
    <source>
        <dbReference type="EMBL" id="QJA78349.1"/>
    </source>
</evidence>
<organism evidence="1">
    <name type="scientific">viral metagenome</name>
    <dbReference type="NCBI Taxonomy" id="1070528"/>
    <lineage>
        <taxon>unclassified sequences</taxon>
        <taxon>metagenomes</taxon>
        <taxon>organismal metagenomes</taxon>
    </lineage>
</organism>